<accession>A0AA39WQ05</accession>
<dbReference type="InterPro" id="IPR006913">
    <property type="entry name" value="CENP-V/GFA"/>
</dbReference>
<feature type="region of interest" description="Disordered" evidence="5">
    <location>
        <begin position="135"/>
        <end position="206"/>
    </location>
</feature>
<evidence type="ECO:0000256" key="5">
    <source>
        <dbReference type="SAM" id="MobiDB-lite"/>
    </source>
</evidence>
<evidence type="ECO:0000256" key="3">
    <source>
        <dbReference type="ARBA" id="ARBA00022833"/>
    </source>
</evidence>
<dbReference type="InterPro" id="IPR011057">
    <property type="entry name" value="Mss4-like_sf"/>
</dbReference>
<dbReference type="AlphaFoldDB" id="A0AA39WQ05"/>
<dbReference type="SUPFAM" id="SSF51316">
    <property type="entry name" value="Mss4-like"/>
    <property type="match status" value="1"/>
</dbReference>
<feature type="compositionally biased region" description="Polar residues" evidence="5">
    <location>
        <begin position="1"/>
        <end position="19"/>
    </location>
</feature>
<keyword evidence="3" id="KW-0862">Zinc</keyword>
<feature type="domain" description="CENP-V/GFA" evidence="6">
    <location>
        <begin position="39"/>
        <end position="150"/>
    </location>
</feature>
<evidence type="ECO:0000256" key="4">
    <source>
        <dbReference type="ARBA" id="ARBA00023239"/>
    </source>
</evidence>
<keyword evidence="2" id="KW-0479">Metal-binding</keyword>
<protein>
    <recommendedName>
        <fullName evidence="6">CENP-V/GFA domain-containing protein</fullName>
    </recommendedName>
</protein>
<dbReference type="PANTHER" id="PTHR33337:SF40">
    <property type="entry name" value="CENP-V_GFA DOMAIN-CONTAINING PROTEIN-RELATED"/>
    <property type="match status" value="1"/>
</dbReference>
<keyword evidence="8" id="KW-1185">Reference proteome</keyword>
<reference evidence="7" key="1">
    <citation type="submission" date="2023-06" db="EMBL/GenBank/DDBJ databases">
        <title>Genome-scale phylogeny and comparative genomics of the fungal order Sordariales.</title>
        <authorList>
            <consortium name="Lawrence Berkeley National Laboratory"/>
            <person name="Hensen N."/>
            <person name="Bonometti L."/>
            <person name="Westerberg I."/>
            <person name="Brannstrom I.O."/>
            <person name="Guillou S."/>
            <person name="Cros-Aarteil S."/>
            <person name="Calhoun S."/>
            <person name="Haridas S."/>
            <person name="Kuo A."/>
            <person name="Mondo S."/>
            <person name="Pangilinan J."/>
            <person name="Riley R."/>
            <person name="Labutti K."/>
            <person name="Andreopoulos B."/>
            <person name="Lipzen A."/>
            <person name="Chen C."/>
            <person name="Yanf M."/>
            <person name="Daum C."/>
            <person name="Ng V."/>
            <person name="Clum A."/>
            <person name="Steindorff A."/>
            <person name="Ohm R."/>
            <person name="Martin F."/>
            <person name="Silar P."/>
            <person name="Natvig D."/>
            <person name="Lalanne C."/>
            <person name="Gautier V."/>
            <person name="Ament-Velasquez S.L."/>
            <person name="Kruys A."/>
            <person name="Hutchinson M.I."/>
            <person name="Powell A.J."/>
            <person name="Barry K."/>
            <person name="Miller A.N."/>
            <person name="Grigoriev I.V."/>
            <person name="Debuchy R."/>
            <person name="Gladieux P."/>
            <person name="Thoren M.H."/>
            <person name="Johannesson H."/>
        </authorList>
    </citation>
    <scope>NUCLEOTIDE SEQUENCE</scope>
    <source>
        <strain evidence="7">CBS 606.72</strain>
    </source>
</reference>
<keyword evidence="4" id="KW-0456">Lyase</keyword>
<dbReference type="EMBL" id="JAULSU010000004">
    <property type="protein sequence ID" value="KAK0619377.1"/>
    <property type="molecule type" value="Genomic_DNA"/>
</dbReference>
<evidence type="ECO:0000256" key="2">
    <source>
        <dbReference type="ARBA" id="ARBA00022723"/>
    </source>
</evidence>
<proteinExistence type="inferred from homology"/>
<dbReference type="PANTHER" id="PTHR33337">
    <property type="entry name" value="GFA DOMAIN-CONTAINING PROTEIN"/>
    <property type="match status" value="1"/>
</dbReference>
<feature type="compositionally biased region" description="Basic and acidic residues" evidence="5">
    <location>
        <begin position="145"/>
        <end position="166"/>
    </location>
</feature>
<comment type="caution">
    <text evidence="7">The sequence shown here is derived from an EMBL/GenBank/DDBJ whole genome shotgun (WGS) entry which is preliminary data.</text>
</comment>
<gene>
    <name evidence="7" type="ORF">B0T14DRAFT_519180</name>
</gene>
<dbReference type="GO" id="GO:0016846">
    <property type="term" value="F:carbon-sulfur lyase activity"/>
    <property type="evidence" value="ECO:0007669"/>
    <property type="project" value="InterPro"/>
</dbReference>
<dbReference type="PROSITE" id="PS51891">
    <property type="entry name" value="CENP_V_GFA"/>
    <property type="match status" value="1"/>
</dbReference>
<sequence>MRSQRSYHCQPRSIRSSAPQPSPGAATKTMSKPPIQLTLTAQCLCKAHTFSANLSDTDLPLESSCCHCTSCRHSSGALFTCDVRWPGDPADIHASSLKWYHFSAGTNILFCNECGKAVFYEQKIQGDLMGEIDEEDQSVQPRGQGQERHDTEKKNDGGEETRKREDRDEDESTMEVSVRGKGGEGEGQKGGDGNVNQGREDIDEGKDVATKRNIKTRGKAYGVFTNTIHFTASDGNIPMRRDQVVQITEHIFVGDTLDGGLTPFLSGPNVRVWLGRREQSQEIVFPRLWPSPAPNSSSPPDDMPIRCHCKGVDFVFDAREALALDKNEDGSIEARRMEGILDGWESRVLDVMPWVVIPLKHIGLGVEGEGLADFPGTTPTLRITVDQLSPKIGTLKYYVTSSRTLRFFCGGCSAVVFLAEEENAEAVKVAAGLLGSPDGAMARGIVSWGSELGAR</sequence>
<dbReference type="Proteomes" id="UP001175000">
    <property type="component" value="Unassembled WGS sequence"/>
</dbReference>
<evidence type="ECO:0000256" key="1">
    <source>
        <dbReference type="ARBA" id="ARBA00005495"/>
    </source>
</evidence>
<evidence type="ECO:0000259" key="6">
    <source>
        <dbReference type="PROSITE" id="PS51891"/>
    </source>
</evidence>
<feature type="region of interest" description="Disordered" evidence="5">
    <location>
        <begin position="1"/>
        <end position="31"/>
    </location>
</feature>
<name>A0AA39WQ05_9PEZI</name>
<dbReference type="Pfam" id="PF04828">
    <property type="entry name" value="GFA"/>
    <property type="match status" value="1"/>
</dbReference>
<evidence type="ECO:0000313" key="8">
    <source>
        <dbReference type="Proteomes" id="UP001175000"/>
    </source>
</evidence>
<organism evidence="7 8">
    <name type="scientific">Immersiella caudata</name>
    <dbReference type="NCBI Taxonomy" id="314043"/>
    <lineage>
        <taxon>Eukaryota</taxon>
        <taxon>Fungi</taxon>
        <taxon>Dikarya</taxon>
        <taxon>Ascomycota</taxon>
        <taxon>Pezizomycotina</taxon>
        <taxon>Sordariomycetes</taxon>
        <taxon>Sordariomycetidae</taxon>
        <taxon>Sordariales</taxon>
        <taxon>Lasiosphaeriaceae</taxon>
        <taxon>Immersiella</taxon>
    </lineage>
</organism>
<comment type="similarity">
    <text evidence="1">Belongs to the Gfa family.</text>
</comment>
<dbReference type="GO" id="GO:0046872">
    <property type="term" value="F:metal ion binding"/>
    <property type="evidence" value="ECO:0007669"/>
    <property type="project" value="UniProtKB-KW"/>
</dbReference>
<dbReference type="Gene3D" id="3.90.1590.10">
    <property type="entry name" value="glutathione-dependent formaldehyde- activating enzyme (gfa)"/>
    <property type="match status" value="1"/>
</dbReference>
<evidence type="ECO:0000313" key="7">
    <source>
        <dbReference type="EMBL" id="KAK0619377.1"/>
    </source>
</evidence>